<dbReference type="AlphaFoldDB" id="A0AAV8TBB2"/>
<dbReference type="InterPro" id="IPR001611">
    <property type="entry name" value="Leu-rich_rpt"/>
</dbReference>
<dbReference type="FunFam" id="3.80.10.10:FF:000129">
    <property type="entry name" value="Leucine-rich repeat receptor-like kinase"/>
    <property type="match status" value="1"/>
</dbReference>
<dbReference type="InterPro" id="IPR024788">
    <property type="entry name" value="Malectin-like_Carb-bd_dom"/>
</dbReference>
<evidence type="ECO:0000256" key="4">
    <source>
        <dbReference type="ARBA" id="ARBA00022729"/>
    </source>
</evidence>
<dbReference type="Gene3D" id="3.80.10.10">
    <property type="entry name" value="Ribonuclease Inhibitor"/>
    <property type="match status" value="1"/>
</dbReference>
<keyword evidence="11" id="KW-1185">Reference proteome</keyword>
<dbReference type="Proteomes" id="UP001159364">
    <property type="component" value="Linkage Group LG05"/>
</dbReference>
<accession>A0AAV8TBB2</accession>
<dbReference type="Pfam" id="PF12819">
    <property type="entry name" value="Malectin_like"/>
    <property type="match status" value="1"/>
</dbReference>
<feature type="signal peptide" evidence="8">
    <location>
        <begin position="1"/>
        <end position="19"/>
    </location>
</feature>
<dbReference type="PANTHER" id="PTHR45631:SF45">
    <property type="entry name" value="LEUCINE-RICH REPEAT (LRR) FAMILY PROTEIN"/>
    <property type="match status" value="1"/>
</dbReference>
<evidence type="ECO:0000256" key="5">
    <source>
        <dbReference type="ARBA" id="ARBA00022737"/>
    </source>
</evidence>
<evidence type="ECO:0000259" key="9">
    <source>
        <dbReference type="Pfam" id="PF12819"/>
    </source>
</evidence>
<evidence type="ECO:0000256" key="1">
    <source>
        <dbReference type="ARBA" id="ARBA00004167"/>
    </source>
</evidence>
<evidence type="ECO:0000256" key="2">
    <source>
        <dbReference type="ARBA" id="ARBA00022614"/>
    </source>
</evidence>
<dbReference type="InterPro" id="IPR032675">
    <property type="entry name" value="LRR_dom_sf"/>
</dbReference>
<sequence length="486" mass="53658">MSLSVFLLWLISIPLSAYSFYAPKEFLLNCGSSEEIARGTLKYVPDDDFISVGNKSAINNPDLMPILSTLRYFPDSKARKYCFLFPTIKGGKYLVRTVYYYGGFDGGKEPPVFDQIVQGTKWSIVNTTEDYANGMSTYYEIIVVSAAKTLSVCLARNKDTSSSPFISALELQHLEPSSYNLTDFSKYALLTVARNCFGRDEETIGFPDDQFDRLWQPFMDQNPVAESHSNVTSSDFWNFPPQKIFNKAVTTSRGKTLKIEWPSGNLPNTLYCIALYFQDNRTPSPYSWRVFSVSINGQNFYKDLNVTTDGVTVYASAWALSGQTEISLIPAENAPVGPVINAGEIYQILKLGGRTVTRDVMAMLDLAEHLHNPPSDWIGDPCLPPENSWTGVACSKDGKARVVSLNLTNMGISGSLPSSIGNLTALTHLHLDNNKLEGSIPQSLGQLGSIKEIFLQNNNLSGKIPQSLQNKNGLNIQVSPGNHLSS</sequence>
<keyword evidence="2" id="KW-0433">Leucine-rich repeat</keyword>
<evidence type="ECO:0000256" key="8">
    <source>
        <dbReference type="SAM" id="SignalP"/>
    </source>
</evidence>
<dbReference type="GO" id="GO:0016020">
    <property type="term" value="C:membrane"/>
    <property type="evidence" value="ECO:0007669"/>
    <property type="project" value="UniProtKB-SubCell"/>
</dbReference>
<keyword evidence="7" id="KW-0472">Membrane</keyword>
<keyword evidence="3" id="KW-0812">Transmembrane</keyword>
<gene>
    <name evidence="10" type="ORF">K2173_002353</name>
</gene>
<keyword evidence="4 8" id="KW-0732">Signal</keyword>
<evidence type="ECO:0000313" key="10">
    <source>
        <dbReference type="EMBL" id="KAJ8763470.1"/>
    </source>
</evidence>
<dbReference type="EMBL" id="JAIWQS010000005">
    <property type="protein sequence ID" value="KAJ8763470.1"/>
    <property type="molecule type" value="Genomic_DNA"/>
</dbReference>
<name>A0AAV8TBB2_9ROSI</name>
<keyword evidence="5" id="KW-0677">Repeat</keyword>
<evidence type="ECO:0000256" key="7">
    <source>
        <dbReference type="ARBA" id="ARBA00023136"/>
    </source>
</evidence>
<dbReference type="Pfam" id="PF00560">
    <property type="entry name" value="LRR_1"/>
    <property type="match status" value="3"/>
</dbReference>
<reference evidence="10 11" key="1">
    <citation type="submission" date="2021-09" db="EMBL/GenBank/DDBJ databases">
        <title>Genomic insights and catalytic innovation underlie evolution of tropane alkaloids biosynthesis.</title>
        <authorList>
            <person name="Wang Y.-J."/>
            <person name="Tian T."/>
            <person name="Huang J.-P."/>
            <person name="Huang S.-X."/>
        </authorList>
    </citation>
    <scope>NUCLEOTIDE SEQUENCE [LARGE SCALE GENOMIC DNA]</scope>
    <source>
        <strain evidence="10">KIB-2018</strain>
        <tissue evidence="10">Leaf</tissue>
    </source>
</reference>
<dbReference type="PANTHER" id="PTHR45631">
    <property type="entry name" value="OS07G0107800 PROTEIN-RELATED"/>
    <property type="match status" value="1"/>
</dbReference>
<evidence type="ECO:0000256" key="3">
    <source>
        <dbReference type="ARBA" id="ARBA00022692"/>
    </source>
</evidence>
<evidence type="ECO:0000313" key="11">
    <source>
        <dbReference type="Proteomes" id="UP001159364"/>
    </source>
</evidence>
<protein>
    <recommendedName>
        <fullName evidence="9">Malectin-like domain-containing protein</fullName>
    </recommendedName>
</protein>
<evidence type="ECO:0000256" key="6">
    <source>
        <dbReference type="ARBA" id="ARBA00022989"/>
    </source>
</evidence>
<comment type="subcellular location">
    <subcellularLocation>
        <location evidence="1">Membrane</location>
        <topology evidence="1">Single-pass membrane protein</topology>
    </subcellularLocation>
</comment>
<dbReference type="SUPFAM" id="SSF52058">
    <property type="entry name" value="L domain-like"/>
    <property type="match status" value="1"/>
</dbReference>
<proteinExistence type="predicted"/>
<feature type="chain" id="PRO_5043474033" description="Malectin-like domain-containing protein" evidence="8">
    <location>
        <begin position="20"/>
        <end position="486"/>
    </location>
</feature>
<organism evidence="10 11">
    <name type="scientific">Erythroxylum novogranatense</name>
    <dbReference type="NCBI Taxonomy" id="1862640"/>
    <lineage>
        <taxon>Eukaryota</taxon>
        <taxon>Viridiplantae</taxon>
        <taxon>Streptophyta</taxon>
        <taxon>Embryophyta</taxon>
        <taxon>Tracheophyta</taxon>
        <taxon>Spermatophyta</taxon>
        <taxon>Magnoliopsida</taxon>
        <taxon>eudicotyledons</taxon>
        <taxon>Gunneridae</taxon>
        <taxon>Pentapetalae</taxon>
        <taxon>rosids</taxon>
        <taxon>fabids</taxon>
        <taxon>Malpighiales</taxon>
        <taxon>Erythroxylaceae</taxon>
        <taxon>Erythroxylum</taxon>
    </lineage>
</organism>
<keyword evidence="6" id="KW-1133">Transmembrane helix</keyword>
<comment type="caution">
    <text evidence="10">The sequence shown here is derived from an EMBL/GenBank/DDBJ whole genome shotgun (WGS) entry which is preliminary data.</text>
</comment>
<feature type="domain" description="Malectin-like" evidence="9">
    <location>
        <begin position="28"/>
        <end position="348"/>
    </location>
</feature>
<dbReference type="Gene3D" id="2.60.120.430">
    <property type="entry name" value="Galactose-binding lectin"/>
    <property type="match status" value="2"/>
</dbReference>